<dbReference type="SUPFAM" id="SSF54189">
    <property type="entry name" value="Ribosomal proteins S24e, L23 and L15e"/>
    <property type="match status" value="1"/>
</dbReference>
<dbReference type="EMBL" id="MT583858">
    <property type="protein sequence ID" value="QLA09589.1"/>
    <property type="molecule type" value="mRNA"/>
</dbReference>
<dbReference type="InterPro" id="IPR012678">
    <property type="entry name" value="Ribosomal_uL23/eL15/eS24_sf"/>
</dbReference>
<dbReference type="AlphaFoldDB" id="A0A7L5NWP1"/>
<evidence type="ECO:0000313" key="4">
    <source>
        <dbReference type="EMBL" id="QLA09589.1"/>
    </source>
</evidence>
<proteinExistence type="evidence at transcript level"/>
<accession>A0A7L5NWP1</accession>
<protein>
    <submittedName>
        <fullName evidence="4">40S small subunit ribosomal protein eS24</fullName>
    </submittedName>
</protein>
<dbReference type="GO" id="GO:1990904">
    <property type="term" value="C:ribonucleoprotein complex"/>
    <property type="evidence" value="ECO:0007669"/>
    <property type="project" value="UniProtKB-KW"/>
</dbReference>
<reference evidence="4" key="1">
    <citation type="submission" date="2020-06" db="EMBL/GenBank/DDBJ databases">
        <title>Cryo-EM structure of the highly atypical cytoplasmic ribosome of Euglena gracilis.</title>
        <authorList>
            <person name="Matzov D."/>
            <person name="Taoka M."/>
            <person name="Nobe Y."/>
            <person name="Yamauchi Y."/>
            <person name="Halfon Y."/>
            <person name="Asis N."/>
            <person name="Zimermann E."/>
            <person name="Rozenberg H."/>
            <person name="Bashan A."/>
            <person name="Bushan S."/>
            <person name="Isobe T."/>
            <person name="Gray M.W."/>
            <person name="Yonath A."/>
            <person name="Shalev-Benami M."/>
        </authorList>
    </citation>
    <scope>NUCLEOTIDE SEQUENCE</scope>
    <source>
        <strain evidence="4">Z</strain>
    </source>
</reference>
<feature type="region of interest" description="Disordered" evidence="3">
    <location>
        <begin position="101"/>
        <end position="137"/>
    </location>
</feature>
<dbReference type="GO" id="GO:0006412">
    <property type="term" value="P:translation"/>
    <property type="evidence" value="ECO:0007669"/>
    <property type="project" value="InterPro"/>
</dbReference>
<sequence length="137" mass="16082">MTDDKKPPFRVSFKNFMTNRLMQRKQFNIEIEHPGRSTVPKKEIQQKISQIFKIQEENTIVLFGFRTKFGGGRSTGHGMIYDNLSICKRYEPKYRLIRLGLRSKKEGSRKQKKEKKNRMKKYRGGKKAKGAVAAKKK</sequence>
<dbReference type="Pfam" id="PF01282">
    <property type="entry name" value="Ribosomal_S24e"/>
    <property type="match status" value="1"/>
</dbReference>
<dbReference type="InterPro" id="IPR001976">
    <property type="entry name" value="Ribosomal_eS24"/>
</dbReference>
<keyword evidence="1 4" id="KW-0689">Ribosomal protein</keyword>
<dbReference type="GO" id="GO:0005840">
    <property type="term" value="C:ribosome"/>
    <property type="evidence" value="ECO:0007669"/>
    <property type="project" value="UniProtKB-KW"/>
</dbReference>
<dbReference type="PANTHER" id="PTHR10496">
    <property type="entry name" value="40S RIBOSOMAL PROTEIN S24"/>
    <property type="match status" value="1"/>
</dbReference>
<name>A0A7L5NWP1_EUGGR</name>
<dbReference type="HAMAP" id="MF_00545">
    <property type="entry name" value="Ribosomal_eS24"/>
    <property type="match status" value="1"/>
</dbReference>
<keyword evidence="2" id="KW-0687">Ribonucleoprotein</keyword>
<evidence type="ECO:0000256" key="2">
    <source>
        <dbReference type="ARBA" id="ARBA00023274"/>
    </source>
</evidence>
<feature type="compositionally biased region" description="Basic residues" evidence="3">
    <location>
        <begin position="110"/>
        <end position="137"/>
    </location>
</feature>
<dbReference type="Gene3D" id="3.30.70.3370">
    <property type="match status" value="1"/>
</dbReference>
<organism evidence="4">
    <name type="scientific">Euglena gracilis</name>
    <dbReference type="NCBI Taxonomy" id="3039"/>
    <lineage>
        <taxon>Eukaryota</taxon>
        <taxon>Discoba</taxon>
        <taxon>Euglenozoa</taxon>
        <taxon>Euglenida</taxon>
        <taxon>Spirocuta</taxon>
        <taxon>Euglenophyceae</taxon>
        <taxon>Euglenales</taxon>
        <taxon>Euglenaceae</taxon>
        <taxon>Euglena</taxon>
    </lineage>
</organism>
<evidence type="ECO:0000256" key="1">
    <source>
        <dbReference type="ARBA" id="ARBA00022980"/>
    </source>
</evidence>
<dbReference type="GO" id="GO:0003735">
    <property type="term" value="F:structural constituent of ribosome"/>
    <property type="evidence" value="ECO:0007669"/>
    <property type="project" value="InterPro"/>
</dbReference>
<dbReference type="InterPro" id="IPR053709">
    <property type="entry name" value="eRP_eS24_sf"/>
</dbReference>
<evidence type="ECO:0000256" key="3">
    <source>
        <dbReference type="SAM" id="MobiDB-lite"/>
    </source>
</evidence>